<dbReference type="FunFam" id="2.60.260.20:FF:000013">
    <property type="entry name" value="DnaJ subfamily B member 11"/>
    <property type="match status" value="1"/>
</dbReference>
<dbReference type="Pfam" id="PF00684">
    <property type="entry name" value="DnaJ_CXXCXGXG"/>
    <property type="match status" value="1"/>
</dbReference>
<dbReference type="Pfam" id="PF01556">
    <property type="entry name" value="DnaJ_C"/>
    <property type="match status" value="1"/>
</dbReference>
<dbReference type="CDD" id="cd10747">
    <property type="entry name" value="DnaJ_C"/>
    <property type="match status" value="1"/>
</dbReference>
<dbReference type="GO" id="GO:0008270">
    <property type="term" value="F:zinc ion binding"/>
    <property type="evidence" value="ECO:0007669"/>
    <property type="project" value="UniProtKB-UniRule"/>
</dbReference>
<feature type="repeat" description="CXXCXGXG motif" evidence="8">
    <location>
        <begin position="207"/>
        <end position="214"/>
    </location>
</feature>
<keyword evidence="5 8" id="KW-0143">Chaperone</keyword>
<feature type="binding site" evidence="8">
    <location>
        <position position="153"/>
    </location>
    <ligand>
        <name>Zn(2+)</name>
        <dbReference type="ChEBI" id="CHEBI:29105"/>
        <label>1</label>
    </ligand>
</feature>
<comment type="domain">
    <text evidence="8">The J domain is necessary and sufficient to stimulate DnaK ATPase activity. Zinc center 1 plays an important role in the autonomous, DnaK-independent chaperone activity of DnaJ. Zinc center 2 is essential for interaction with DnaK and for DnaJ activity.</text>
</comment>
<feature type="binding site" evidence="8">
    <location>
        <position position="193"/>
    </location>
    <ligand>
        <name>Zn(2+)</name>
        <dbReference type="ChEBI" id="CHEBI:29105"/>
        <label>2</label>
    </ligand>
</feature>
<feature type="binding site" evidence="8">
    <location>
        <position position="167"/>
    </location>
    <ligand>
        <name>Zn(2+)</name>
        <dbReference type="ChEBI" id="CHEBI:29105"/>
        <label>2</label>
    </ligand>
</feature>
<evidence type="ECO:0000256" key="8">
    <source>
        <dbReference type="HAMAP-Rule" id="MF_01152"/>
    </source>
</evidence>
<dbReference type="GO" id="GO:0005524">
    <property type="term" value="F:ATP binding"/>
    <property type="evidence" value="ECO:0007669"/>
    <property type="project" value="InterPro"/>
</dbReference>
<feature type="binding site" evidence="8">
    <location>
        <position position="196"/>
    </location>
    <ligand>
        <name>Zn(2+)</name>
        <dbReference type="ChEBI" id="CHEBI:29105"/>
        <label>2</label>
    </ligand>
</feature>
<dbReference type="PROSITE" id="PS00636">
    <property type="entry name" value="DNAJ_1"/>
    <property type="match status" value="1"/>
</dbReference>
<evidence type="ECO:0000259" key="12">
    <source>
        <dbReference type="PROSITE" id="PS51188"/>
    </source>
</evidence>
<evidence type="ECO:0000256" key="9">
    <source>
        <dbReference type="PROSITE-ProRule" id="PRU00546"/>
    </source>
</evidence>
<evidence type="ECO:0000256" key="2">
    <source>
        <dbReference type="ARBA" id="ARBA00022737"/>
    </source>
</evidence>
<dbReference type="Proteomes" id="UP000070675">
    <property type="component" value="Unassembled WGS sequence"/>
</dbReference>
<comment type="subcellular location">
    <subcellularLocation>
        <location evidence="8">Cytoplasm</location>
    </subcellularLocation>
</comment>
<dbReference type="GO" id="GO:0042026">
    <property type="term" value="P:protein refolding"/>
    <property type="evidence" value="ECO:0007669"/>
    <property type="project" value="TreeGrafter"/>
</dbReference>
<feature type="domain" description="CR-type" evidence="12">
    <location>
        <begin position="137"/>
        <end position="219"/>
    </location>
</feature>
<comment type="caution">
    <text evidence="13">The sequence shown here is derived from an EMBL/GenBank/DDBJ whole genome shotgun (WGS) entry which is preliminary data.</text>
</comment>
<evidence type="ECO:0000259" key="11">
    <source>
        <dbReference type="PROSITE" id="PS50076"/>
    </source>
</evidence>
<feature type="compositionally biased region" description="Low complexity" evidence="10">
    <location>
        <begin position="384"/>
        <end position="401"/>
    </location>
</feature>
<evidence type="ECO:0000256" key="5">
    <source>
        <dbReference type="ARBA" id="ARBA00023186"/>
    </source>
</evidence>
<dbReference type="PANTHER" id="PTHR43096">
    <property type="entry name" value="DNAJ HOMOLOG 1, MITOCHONDRIAL-RELATED"/>
    <property type="match status" value="1"/>
</dbReference>
<dbReference type="InterPro" id="IPR018253">
    <property type="entry name" value="DnaJ_domain_CS"/>
</dbReference>
<dbReference type="GO" id="GO:0051082">
    <property type="term" value="F:unfolded protein binding"/>
    <property type="evidence" value="ECO:0007669"/>
    <property type="project" value="UniProtKB-UniRule"/>
</dbReference>
<dbReference type="SUPFAM" id="SSF57938">
    <property type="entry name" value="DnaJ/Hsp40 cysteine-rich domain"/>
    <property type="match status" value="1"/>
</dbReference>
<dbReference type="PRINTS" id="PR00625">
    <property type="entry name" value="JDOMAIN"/>
</dbReference>
<feature type="region of interest" description="Disordered" evidence="10">
    <location>
        <begin position="358"/>
        <end position="442"/>
    </location>
</feature>
<feature type="domain" description="J" evidence="11">
    <location>
        <begin position="8"/>
        <end position="72"/>
    </location>
</feature>
<dbReference type="PROSITE" id="PS50076">
    <property type="entry name" value="DNAJ_2"/>
    <property type="match status" value="1"/>
</dbReference>
<dbReference type="CDD" id="cd06257">
    <property type="entry name" value="DnaJ"/>
    <property type="match status" value="1"/>
</dbReference>
<dbReference type="SUPFAM" id="SSF46565">
    <property type="entry name" value="Chaperone J-domain"/>
    <property type="match status" value="1"/>
</dbReference>
<evidence type="ECO:0000313" key="14">
    <source>
        <dbReference type="Proteomes" id="UP000070675"/>
    </source>
</evidence>
<dbReference type="PANTHER" id="PTHR43096:SF52">
    <property type="entry name" value="DNAJ HOMOLOG 1, MITOCHONDRIAL-RELATED"/>
    <property type="match status" value="1"/>
</dbReference>
<comment type="subunit">
    <text evidence="8">Homodimer.</text>
</comment>
<keyword evidence="8" id="KW-0346">Stress response</keyword>
<dbReference type="EMBL" id="LSCR01000029">
    <property type="protein sequence ID" value="KXB33830.1"/>
    <property type="molecule type" value="Genomic_DNA"/>
</dbReference>
<feature type="repeat" description="CXXCXGXG motif" evidence="8">
    <location>
        <begin position="193"/>
        <end position="200"/>
    </location>
</feature>
<keyword evidence="4 8" id="KW-0862">Zinc</keyword>
<reference evidence="14" key="1">
    <citation type="submission" date="2016-01" db="EMBL/GenBank/DDBJ databases">
        <authorList>
            <person name="Mitreva M."/>
            <person name="Pepin K.H."/>
            <person name="Mihindukulasuriya K.A."/>
            <person name="Fulton R."/>
            <person name="Fronick C."/>
            <person name="O'Laughlin M."/>
            <person name="Miner T."/>
            <person name="Herter B."/>
            <person name="Rosa B.A."/>
            <person name="Cordes M."/>
            <person name="Tomlinson C."/>
            <person name="Wollam A."/>
            <person name="Palsikar V.B."/>
            <person name="Mardis E.R."/>
            <person name="Wilson R.K."/>
        </authorList>
    </citation>
    <scope>NUCLEOTIDE SEQUENCE [LARGE SCALE GENOMIC DNA]</scope>
    <source>
        <strain evidence="14">DNF00019</strain>
    </source>
</reference>
<evidence type="ECO:0000313" key="13">
    <source>
        <dbReference type="EMBL" id="KXB33830.1"/>
    </source>
</evidence>
<feature type="binding site" evidence="8">
    <location>
        <position position="150"/>
    </location>
    <ligand>
        <name>Zn(2+)</name>
        <dbReference type="ChEBI" id="CHEBI:29105"/>
        <label>1</label>
    </ligand>
</feature>
<dbReference type="SUPFAM" id="SSF49493">
    <property type="entry name" value="HSP40/DnaJ peptide-binding domain"/>
    <property type="match status" value="2"/>
</dbReference>
<keyword evidence="8" id="KW-0963">Cytoplasm</keyword>
<dbReference type="GO" id="GO:0005737">
    <property type="term" value="C:cytoplasm"/>
    <property type="evidence" value="ECO:0007669"/>
    <property type="project" value="UniProtKB-SubCell"/>
</dbReference>
<gene>
    <name evidence="8" type="primary">dnaJ</name>
    <name evidence="13" type="ORF">HMPREF3192_01059</name>
</gene>
<dbReference type="InterPro" id="IPR002939">
    <property type="entry name" value="DnaJ_C"/>
</dbReference>
<evidence type="ECO:0000256" key="1">
    <source>
        <dbReference type="ARBA" id="ARBA00022723"/>
    </source>
</evidence>
<dbReference type="InterPro" id="IPR001305">
    <property type="entry name" value="HSP_DnaJ_Cys-rich_dom"/>
</dbReference>
<feature type="binding site" evidence="8">
    <location>
        <position position="207"/>
    </location>
    <ligand>
        <name>Zn(2+)</name>
        <dbReference type="ChEBI" id="CHEBI:29105"/>
        <label>1</label>
    </ligand>
</feature>
<dbReference type="Pfam" id="PF00226">
    <property type="entry name" value="DnaJ"/>
    <property type="match status" value="1"/>
</dbReference>
<dbReference type="SMART" id="SM00271">
    <property type="entry name" value="DnaJ"/>
    <property type="match status" value="1"/>
</dbReference>
<evidence type="ECO:0000256" key="3">
    <source>
        <dbReference type="ARBA" id="ARBA00022771"/>
    </source>
</evidence>
<feature type="repeat" description="CXXCXGXG motif" evidence="8">
    <location>
        <begin position="167"/>
        <end position="174"/>
    </location>
</feature>
<dbReference type="CDD" id="cd10719">
    <property type="entry name" value="DnaJ_zf"/>
    <property type="match status" value="1"/>
</dbReference>
<dbReference type="HAMAP" id="MF_01152">
    <property type="entry name" value="DnaJ"/>
    <property type="match status" value="1"/>
</dbReference>
<dbReference type="InterPro" id="IPR012724">
    <property type="entry name" value="DnaJ"/>
</dbReference>
<dbReference type="PROSITE" id="PS51188">
    <property type="entry name" value="ZF_CR"/>
    <property type="match status" value="1"/>
</dbReference>
<dbReference type="InterPro" id="IPR008971">
    <property type="entry name" value="HSP40/DnaJ_pept-bd"/>
</dbReference>
<dbReference type="AlphaFoldDB" id="A0A133XSB6"/>
<keyword evidence="2 8" id="KW-0677">Repeat</keyword>
<dbReference type="InterPro" id="IPR036869">
    <property type="entry name" value="J_dom_sf"/>
</dbReference>
<keyword evidence="14" id="KW-1185">Reference proteome</keyword>
<dbReference type="InterPro" id="IPR001623">
    <property type="entry name" value="DnaJ_domain"/>
</dbReference>
<dbReference type="STRING" id="1393034.HMPREF3192_01059"/>
<feature type="compositionally biased region" description="Basic residues" evidence="10">
    <location>
        <begin position="418"/>
        <end position="442"/>
    </location>
</feature>
<dbReference type="InterPro" id="IPR036410">
    <property type="entry name" value="HSP_DnaJ_Cys-rich_dom_sf"/>
</dbReference>
<dbReference type="Gene3D" id="1.10.287.110">
    <property type="entry name" value="DnaJ domain"/>
    <property type="match status" value="1"/>
</dbReference>
<comment type="cofactor">
    <cofactor evidence="8">
        <name>Zn(2+)</name>
        <dbReference type="ChEBI" id="CHEBI:29105"/>
    </cofactor>
    <text evidence="8">Binds 2 Zn(2+) ions per monomer.</text>
</comment>
<keyword evidence="3 8" id="KW-0863">Zinc-finger</keyword>
<protein>
    <recommendedName>
        <fullName evidence="7 8">Chaperone protein DnaJ</fullName>
    </recommendedName>
</protein>
<feature type="binding site" evidence="8">
    <location>
        <position position="170"/>
    </location>
    <ligand>
        <name>Zn(2+)</name>
        <dbReference type="ChEBI" id="CHEBI:29105"/>
        <label>2</label>
    </ligand>
</feature>
<feature type="repeat" description="CXXCXGXG motif" evidence="8">
    <location>
        <begin position="150"/>
        <end position="157"/>
    </location>
</feature>
<dbReference type="GO" id="GO:0009408">
    <property type="term" value="P:response to heat"/>
    <property type="evidence" value="ECO:0007669"/>
    <property type="project" value="InterPro"/>
</dbReference>
<comment type="similarity">
    <text evidence="6 8">Belongs to the DnaJ family.</text>
</comment>
<dbReference type="PATRIC" id="fig|1393034.3.peg.1024"/>
<dbReference type="GO" id="GO:0031072">
    <property type="term" value="F:heat shock protein binding"/>
    <property type="evidence" value="ECO:0007669"/>
    <property type="project" value="InterPro"/>
</dbReference>
<evidence type="ECO:0000256" key="6">
    <source>
        <dbReference type="ARBA" id="ARBA00061004"/>
    </source>
</evidence>
<evidence type="ECO:0000256" key="7">
    <source>
        <dbReference type="ARBA" id="ARBA00067609"/>
    </source>
</evidence>
<dbReference type="GO" id="GO:0006260">
    <property type="term" value="P:DNA replication"/>
    <property type="evidence" value="ECO:0007669"/>
    <property type="project" value="UniProtKB-KW"/>
</dbReference>
<feature type="zinc finger region" description="CR-type" evidence="9">
    <location>
        <begin position="137"/>
        <end position="219"/>
    </location>
</feature>
<sequence length="442" mass="46920">MGLAASKDYYEVLGVSRDADAKTIKRAFLKLARKVHPDVSDDPDAEKKFKDINEAYSVLSDETRRANYDRYGDPDGPGGFAGDYVDMSDLFNNFGVGDIFSSFFGGMGHGAAAQAQNTRGRDMGLTLQITLEEAARGCTKTVAYERLATCDDCNGSGVGAHGSVKQCSYCHGSGRRVIVQQTIFGAQQIQTMCSECGGTGQHIEGACDTCAGQGRAPSREKVQVDIPAGIHSGQSLRVSGRGEAGVRNKPSGDLLITIAIESHPQFKRQGDDLFYTLDIDAFEAMLGATCVIDGILPDEKITIEVPAGCQYGQQLVCARHGMPRLSSSARGSLIVTVTISIPRDLDAHVREALAAVQKSLSGEKDAVDGDDADSTGAPEKTNEADAAPDAADADATTSADTAPDKPTKKRSSSQPSKNSKKKRVSHTSRAKAASRSRKGHHK</sequence>
<comment type="function">
    <text evidence="8">Participates actively in the response to hyperosmotic and heat shock by preventing the aggregation of stress-denatured proteins and by disaggregating proteins, also in an autonomous, DnaK-independent fashion. Unfolded proteins bind initially to DnaJ; upon interaction with the DnaJ-bound protein, DnaK hydrolyzes its bound ATP, resulting in the formation of a stable complex. GrpE releases ADP from DnaK; ATP binding to DnaK triggers the release of the substrate protein, thus completing the reaction cycle. Several rounds of ATP-dependent interactions between DnaJ, DnaK and GrpE are required for fully efficient folding. Also involved, together with DnaK and GrpE, in the DNA replication of plasmids through activation of initiation proteins.</text>
</comment>
<feature type="binding site" evidence="8">
    <location>
        <position position="210"/>
    </location>
    <ligand>
        <name>Zn(2+)</name>
        <dbReference type="ChEBI" id="CHEBI:29105"/>
        <label>1</label>
    </ligand>
</feature>
<keyword evidence="1 8" id="KW-0479">Metal-binding</keyword>
<accession>A0A133XSB6</accession>
<name>A0A133XSB6_9ACTN</name>
<evidence type="ECO:0000256" key="10">
    <source>
        <dbReference type="SAM" id="MobiDB-lite"/>
    </source>
</evidence>
<dbReference type="Gene3D" id="2.10.230.10">
    <property type="entry name" value="Heat shock protein DnaJ, cysteine-rich domain"/>
    <property type="match status" value="1"/>
</dbReference>
<dbReference type="FunFam" id="2.10.230.10:FF:000002">
    <property type="entry name" value="Molecular chaperone DnaJ"/>
    <property type="match status" value="1"/>
</dbReference>
<dbReference type="Gene3D" id="2.60.260.20">
    <property type="entry name" value="Urease metallochaperone UreE, N-terminal domain"/>
    <property type="match status" value="2"/>
</dbReference>
<keyword evidence="8" id="KW-0235">DNA replication</keyword>
<proteinExistence type="inferred from homology"/>
<organism evidence="13 14">
    <name type="scientific">Atopobium deltae</name>
    <dbReference type="NCBI Taxonomy" id="1393034"/>
    <lineage>
        <taxon>Bacteria</taxon>
        <taxon>Bacillati</taxon>
        <taxon>Actinomycetota</taxon>
        <taxon>Coriobacteriia</taxon>
        <taxon>Coriobacteriales</taxon>
        <taxon>Atopobiaceae</taxon>
        <taxon>Atopobium</taxon>
    </lineage>
</organism>
<evidence type="ECO:0000256" key="4">
    <source>
        <dbReference type="ARBA" id="ARBA00022833"/>
    </source>
</evidence>